<evidence type="ECO:0000256" key="12">
    <source>
        <dbReference type="SAM" id="MobiDB-lite"/>
    </source>
</evidence>
<keyword evidence="8 13" id="KW-1133">Transmembrane helix</keyword>
<comment type="subcellular location">
    <subcellularLocation>
        <location evidence="1">Membrane</location>
        <topology evidence="1">Multi-pass membrane protein</topology>
    </subcellularLocation>
</comment>
<evidence type="ECO:0000313" key="15">
    <source>
        <dbReference type="EMBL" id="CAF1047245.1"/>
    </source>
</evidence>
<dbReference type="Proteomes" id="UP000682733">
    <property type="component" value="Unassembled WGS sequence"/>
</dbReference>
<evidence type="ECO:0000256" key="2">
    <source>
        <dbReference type="ARBA" id="ARBA00022448"/>
    </source>
</evidence>
<evidence type="ECO:0000256" key="4">
    <source>
        <dbReference type="ARBA" id="ARBA00022692"/>
    </source>
</evidence>
<dbReference type="GO" id="GO:0005249">
    <property type="term" value="F:voltage-gated potassium channel activity"/>
    <property type="evidence" value="ECO:0007669"/>
    <property type="project" value="InterPro"/>
</dbReference>
<feature type="domain" description="BTB" evidence="14">
    <location>
        <begin position="70"/>
        <end position="170"/>
    </location>
</feature>
<keyword evidence="10 13" id="KW-0472">Membrane</keyword>
<keyword evidence="5" id="KW-0631">Potassium channel</keyword>
<dbReference type="PANTHER" id="PTHR11537">
    <property type="entry name" value="VOLTAGE-GATED POTASSIUM CHANNEL"/>
    <property type="match status" value="1"/>
</dbReference>
<keyword evidence="2" id="KW-0813">Transport</keyword>
<keyword evidence="6" id="KW-0851">Voltage-gated channel</keyword>
<evidence type="ECO:0000256" key="9">
    <source>
        <dbReference type="ARBA" id="ARBA00023065"/>
    </source>
</evidence>
<keyword evidence="3" id="KW-0633">Potassium transport</keyword>
<feature type="transmembrane region" description="Helical" evidence="13">
    <location>
        <begin position="201"/>
        <end position="224"/>
    </location>
</feature>
<feature type="compositionally biased region" description="Low complexity" evidence="12">
    <location>
        <begin position="535"/>
        <end position="544"/>
    </location>
</feature>
<evidence type="ECO:0000313" key="17">
    <source>
        <dbReference type="Proteomes" id="UP000677228"/>
    </source>
</evidence>
<dbReference type="EMBL" id="CAJNOK010007871">
    <property type="protein sequence ID" value="CAF1047245.1"/>
    <property type="molecule type" value="Genomic_DNA"/>
</dbReference>
<evidence type="ECO:0000313" key="16">
    <source>
        <dbReference type="EMBL" id="CAF3815029.1"/>
    </source>
</evidence>
<dbReference type="SMART" id="SM00225">
    <property type="entry name" value="BTB"/>
    <property type="match status" value="1"/>
</dbReference>
<evidence type="ECO:0000256" key="11">
    <source>
        <dbReference type="ARBA" id="ARBA00023303"/>
    </source>
</evidence>
<dbReference type="Gene3D" id="1.10.287.70">
    <property type="match status" value="1"/>
</dbReference>
<evidence type="ECO:0000256" key="6">
    <source>
        <dbReference type="ARBA" id="ARBA00022882"/>
    </source>
</evidence>
<dbReference type="InterPro" id="IPR003131">
    <property type="entry name" value="T1-type_BTB"/>
</dbReference>
<dbReference type="InterPro" id="IPR003972">
    <property type="entry name" value="K_chnl_volt-dep_Kv1"/>
</dbReference>
<evidence type="ECO:0000256" key="5">
    <source>
        <dbReference type="ARBA" id="ARBA00022826"/>
    </source>
</evidence>
<evidence type="ECO:0000259" key="14">
    <source>
        <dbReference type="SMART" id="SM00225"/>
    </source>
</evidence>
<name>A0A8S2DTN2_9BILA</name>
<sequence>DKRYTKTTIRKGMQKQGKIILCNELCTPAIHLIDNYLIFYREDIMHIQSFIDLRRQKSENRLLNGEDGRGRIVINVSGRRFETHKSTLELYPNTLLGNTKKRKRYYDKNTNEYFFDRHRLCFESILYYYQSNGRLRRPEFVPLDTFLEEVTFYELGQEALKQLRQDENIKEIRKIHLPRNHFRRHLWANMEYPQFSMLAKFINILSLIMILLSSMALAIAPYYISLVITLIRKQDEMHTNTYIELFKILRFARVFKLYRVCRGFKTLRVLASTFKESLPDFAIMLTFLTLLAFLFGAALYFAENPRTSMMFDSTSTTMSPTENSSEMFDSIPTAMYWGIITITSVGYGDLYPKTAIGRCIACLCAVFGTAVLGMLASVLVDRYQRVYTRKLYLQSEQIDFDEYSDDEEQNEKYPSQSRFDWRNDMKKHENVIQNLDPRLHEVDDDENLHTTVTDNELTKEEEAIPRTNSNVRFIIGYVDDSDEDDTQDLLEKIAQMVNSRARQDSLTIIHEETEKNNSMKFTLSPCSIESHHATEPTTFTSTSTNDQLKTGNELSSSNYSPSLRTNDYVKRTPIHHGPMTRI</sequence>
<dbReference type="Gene3D" id="1.10.287.930">
    <property type="entry name" value="Mammalian shaker kv1.2 potassium channel- beta subunit complex"/>
    <property type="match status" value="1"/>
</dbReference>
<dbReference type="PRINTS" id="PR00169">
    <property type="entry name" value="KCHANNEL"/>
</dbReference>
<feature type="region of interest" description="Disordered" evidence="12">
    <location>
        <begin position="532"/>
        <end position="582"/>
    </location>
</feature>
<dbReference type="EMBL" id="CAJOBA010007881">
    <property type="protein sequence ID" value="CAF3815029.1"/>
    <property type="molecule type" value="Genomic_DNA"/>
</dbReference>
<evidence type="ECO:0000256" key="7">
    <source>
        <dbReference type="ARBA" id="ARBA00022958"/>
    </source>
</evidence>
<protein>
    <recommendedName>
        <fullName evidence="14">BTB domain-containing protein</fullName>
    </recommendedName>
</protein>
<dbReference type="Pfam" id="PF02214">
    <property type="entry name" value="BTB_2"/>
    <property type="match status" value="1"/>
</dbReference>
<dbReference type="Proteomes" id="UP000677228">
    <property type="component" value="Unassembled WGS sequence"/>
</dbReference>
<feature type="non-terminal residue" evidence="15">
    <location>
        <position position="1"/>
    </location>
</feature>
<evidence type="ECO:0000256" key="13">
    <source>
        <dbReference type="SAM" id="Phobius"/>
    </source>
</evidence>
<reference evidence="15" key="1">
    <citation type="submission" date="2021-02" db="EMBL/GenBank/DDBJ databases">
        <authorList>
            <person name="Nowell W R."/>
        </authorList>
    </citation>
    <scope>NUCLEOTIDE SEQUENCE</scope>
</reference>
<gene>
    <name evidence="15" type="ORF">OVA965_LOCUS16788</name>
    <name evidence="16" type="ORF">TMI583_LOCUS16797</name>
</gene>
<dbReference type="InterPro" id="IPR028325">
    <property type="entry name" value="VG_K_chnl"/>
</dbReference>
<dbReference type="Gene3D" id="1.20.120.350">
    <property type="entry name" value="Voltage-gated potassium channels. Chain C"/>
    <property type="match status" value="1"/>
</dbReference>
<proteinExistence type="predicted"/>
<dbReference type="InterPro" id="IPR027359">
    <property type="entry name" value="Volt_channel_dom_sf"/>
</dbReference>
<dbReference type="SUPFAM" id="SSF54695">
    <property type="entry name" value="POZ domain"/>
    <property type="match status" value="1"/>
</dbReference>
<dbReference type="Gene3D" id="3.30.710.10">
    <property type="entry name" value="Potassium Channel Kv1.1, Chain A"/>
    <property type="match status" value="1"/>
</dbReference>
<dbReference type="InterPro" id="IPR011333">
    <property type="entry name" value="SKP1/BTB/POZ_sf"/>
</dbReference>
<keyword evidence="9" id="KW-0406">Ion transport</keyword>
<dbReference type="FunFam" id="3.30.710.10:FF:000157">
    <property type="entry name" value="Potassium channel"/>
    <property type="match status" value="1"/>
</dbReference>
<dbReference type="GO" id="GO:0008076">
    <property type="term" value="C:voltage-gated potassium channel complex"/>
    <property type="evidence" value="ECO:0007669"/>
    <property type="project" value="InterPro"/>
</dbReference>
<dbReference type="GO" id="GO:0001508">
    <property type="term" value="P:action potential"/>
    <property type="evidence" value="ECO:0007669"/>
    <property type="project" value="TreeGrafter"/>
</dbReference>
<keyword evidence="11" id="KW-0407">Ion channel</keyword>
<dbReference type="InterPro" id="IPR005821">
    <property type="entry name" value="Ion_trans_dom"/>
</dbReference>
<feature type="transmembrane region" description="Helical" evidence="13">
    <location>
        <begin position="355"/>
        <end position="380"/>
    </location>
</feature>
<dbReference type="AlphaFoldDB" id="A0A8S2DTN2"/>
<evidence type="ECO:0000256" key="1">
    <source>
        <dbReference type="ARBA" id="ARBA00004141"/>
    </source>
</evidence>
<organism evidence="15 17">
    <name type="scientific">Didymodactylos carnosus</name>
    <dbReference type="NCBI Taxonomy" id="1234261"/>
    <lineage>
        <taxon>Eukaryota</taxon>
        <taxon>Metazoa</taxon>
        <taxon>Spiralia</taxon>
        <taxon>Gnathifera</taxon>
        <taxon>Rotifera</taxon>
        <taxon>Eurotatoria</taxon>
        <taxon>Bdelloidea</taxon>
        <taxon>Philodinida</taxon>
        <taxon>Philodinidae</taxon>
        <taxon>Didymodactylos</taxon>
    </lineage>
</organism>
<dbReference type="GO" id="GO:0051260">
    <property type="term" value="P:protein homooligomerization"/>
    <property type="evidence" value="ECO:0007669"/>
    <property type="project" value="InterPro"/>
</dbReference>
<keyword evidence="4 13" id="KW-0812">Transmembrane</keyword>
<dbReference type="Pfam" id="PF00520">
    <property type="entry name" value="Ion_trans"/>
    <property type="match status" value="1"/>
</dbReference>
<dbReference type="SUPFAM" id="SSF81324">
    <property type="entry name" value="Voltage-gated potassium channels"/>
    <property type="match status" value="1"/>
</dbReference>
<dbReference type="PRINTS" id="PR01496">
    <property type="entry name" value="SHAKERCHANEL"/>
</dbReference>
<evidence type="ECO:0000256" key="10">
    <source>
        <dbReference type="ARBA" id="ARBA00023136"/>
    </source>
</evidence>
<feature type="transmembrane region" description="Helical" evidence="13">
    <location>
        <begin position="281"/>
        <end position="302"/>
    </location>
</feature>
<accession>A0A8S2DTN2</accession>
<dbReference type="PANTHER" id="PTHR11537:SF254">
    <property type="entry name" value="POTASSIUM VOLTAGE-GATED CHANNEL PROTEIN SHAB"/>
    <property type="match status" value="1"/>
</dbReference>
<comment type="caution">
    <text evidence="15">The sequence shown here is derived from an EMBL/GenBank/DDBJ whole genome shotgun (WGS) entry which is preliminary data.</text>
</comment>
<feature type="compositionally biased region" description="Polar residues" evidence="12">
    <location>
        <begin position="545"/>
        <end position="565"/>
    </location>
</feature>
<keyword evidence="7" id="KW-0630">Potassium</keyword>
<evidence type="ECO:0000256" key="8">
    <source>
        <dbReference type="ARBA" id="ARBA00022989"/>
    </source>
</evidence>
<dbReference type="InterPro" id="IPR000210">
    <property type="entry name" value="BTB/POZ_dom"/>
</dbReference>
<evidence type="ECO:0000256" key="3">
    <source>
        <dbReference type="ARBA" id="ARBA00022538"/>
    </source>
</evidence>